<evidence type="ECO:0000256" key="2">
    <source>
        <dbReference type="ARBA" id="ARBA00022729"/>
    </source>
</evidence>
<dbReference type="PANTHER" id="PTHR43649">
    <property type="entry name" value="ARABINOSE-BINDING PROTEIN-RELATED"/>
    <property type="match status" value="1"/>
</dbReference>
<keyword evidence="4" id="KW-0564">Palmitate</keyword>
<evidence type="ECO:0008006" key="9">
    <source>
        <dbReference type="Google" id="ProtNLM"/>
    </source>
</evidence>
<dbReference type="PROSITE" id="PS51257">
    <property type="entry name" value="PROKAR_LIPOPROTEIN"/>
    <property type="match status" value="1"/>
</dbReference>
<evidence type="ECO:0000256" key="5">
    <source>
        <dbReference type="ARBA" id="ARBA00023288"/>
    </source>
</evidence>
<accession>A0ABM8VIS4</accession>
<evidence type="ECO:0000313" key="7">
    <source>
        <dbReference type="EMBL" id="CAG7644401.1"/>
    </source>
</evidence>
<evidence type="ECO:0000256" key="1">
    <source>
        <dbReference type="ARBA" id="ARBA00022475"/>
    </source>
</evidence>
<dbReference type="PANTHER" id="PTHR43649:SF33">
    <property type="entry name" value="POLYGALACTURONAN_RHAMNOGALACTURONAN-BINDING PROTEIN YTCQ"/>
    <property type="match status" value="1"/>
</dbReference>
<dbReference type="Proteomes" id="UP000730618">
    <property type="component" value="Unassembled WGS sequence"/>
</dbReference>
<keyword evidence="3" id="KW-0472">Membrane</keyword>
<evidence type="ECO:0000256" key="6">
    <source>
        <dbReference type="SAM" id="SignalP"/>
    </source>
</evidence>
<dbReference type="RefSeq" id="WP_218099564.1">
    <property type="nucleotide sequence ID" value="NZ_CAJVCE010000008.1"/>
</dbReference>
<name>A0ABM8VIS4_9BACL</name>
<sequence length="439" mass="48200">MKKINRALCSSAIGALLITSACGGGGGDSSKPGDAAKVNEANANRKPVEIAFYRPNTATTEDQFMDLMGKKIKEKFPFVTPKFIPYGQGTNVNEVVTSGVDLDIVIFSIGFVPQTQNYNLQTDLSDYIKKYSYDTKRLESTTLDFIKQYGGGKIYSLPIFTTAQVLAYNKDLFDKFGVPYPKEGMTWDELYDVSKKLSRTDGGVQYYGFLTSVSHMLRMNQLSLPFVDVKANQPAIGTEKFKQMAENFTRFYRVPGAELPKEKQGKEGDLFLKDRTLAMYGYLNSTVIGAATAGMNVDAVPLPSFKEAPGTGSQMYPTFASVSSTSKNKEVAFEILAYLTSDDMQLKFAKEGTGLPVVNNPKLIEAFGEDIPQLKGKNIKAFYPTKPAAISPKSAYDDLVEKQAVTAFRELAQGINDANTSFRKGEEQAAKDIEAAAKK</sequence>
<evidence type="ECO:0000256" key="3">
    <source>
        <dbReference type="ARBA" id="ARBA00023136"/>
    </source>
</evidence>
<dbReference type="InterPro" id="IPR050490">
    <property type="entry name" value="Bact_solute-bd_prot1"/>
</dbReference>
<feature type="signal peptide" evidence="6">
    <location>
        <begin position="1"/>
        <end position="23"/>
    </location>
</feature>
<dbReference type="Pfam" id="PF01547">
    <property type="entry name" value="SBP_bac_1"/>
    <property type="match status" value="1"/>
</dbReference>
<dbReference type="InterPro" id="IPR006059">
    <property type="entry name" value="SBP"/>
</dbReference>
<keyword evidence="2 6" id="KW-0732">Signal</keyword>
<protein>
    <recommendedName>
        <fullName evidence="9">Extracellular solute-binding protein</fullName>
    </recommendedName>
</protein>
<dbReference type="EMBL" id="CAJVCE010000008">
    <property type="protein sequence ID" value="CAG7644401.1"/>
    <property type="molecule type" value="Genomic_DNA"/>
</dbReference>
<keyword evidence="8" id="KW-1185">Reference proteome</keyword>
<keyword evidence="5" id="KW-0449">Lipoprotein</keyword>
<keyword evidence="1" id="KW-1003">Cell membrane</keyword>
<organism evidence="7 8">
    <name type="scientific">Paenibacillus allorhizosphaerae</name>
    <dbReference type="NCBI Taxonomy" id="2849866"/>
    <lineage>
        <taxon>Bacteria</taxon>
        <taxon>Bacillati</taxon>
        <taxon>Bacillota</taxon>
        <taxon>Bacilli</taxon>
        <taxon>Bacillales</taxon>
        <taxon>Paenibacillaceae</taxon>
        <taxon>Paenibacillus</taxon>
    </lineage>
</organism>
<feature type="chain" id="PRO_5047433603" description="Extracellular solute-binding protein" evidence="6">
    <location>
        <begin position="24"/>
        <end position="439"/>
    </location>
</feature>
<evidence type="ECO:0000256" key="4">
    <source>
        <dbReference type="ARBA" id="ARBA00023139"/>
    </source>
</evidence>
<gene>
    <name evidence="7" type="ORF">PAECIP111802_03254</name>
</gene>
<evidence type="ECO:0000313" key="8">
    <source>
        <dbReference type="Proteomes" id="UP000730618"/>
    </source>
</evidence>
<reference evidence="7 8" key="1">
    <citation type="submission" date="2021-06" db="EMBL/GenBank/DDBJ databases">
        <authorList>
            <person name="Criscuolo A."/>
        </authorList>
    </citation>
    <scope>NUCLEOTIDE SEQUENCE [LARGE SCALE GENOMIC DNA]</scope>
    <source>
        <strain evidence="8">CIP 111802</strain>
    </source>
</reference>
<comment type="caution">
    <text evidence="7">The sequence shown here is derived from an EMBL/GenBank/DDBJ whole genome shotgun (WGS) entry which is preliminary data.</text>
</comment>
<proteinExistence type="predicted"/>